<feature type="domain" description="Myb-like" evidence="2">
    <location>
        <begin position="198"/>
        <end position="242"/>
    </location>
</feature>
<dbReference type="InterPro" id="IPR009057">
    <property type="entry name" value="Homeodomain-like_sf"/>
</dbReference>
<name>A0A5N5MPM2_9ROSI</name>
<dbReference type="AlphaFoldDB" id="A0A5N5MPM2"/>
<sequence length="770" mass="82810">MEKSKRKNKKGVISEEDISTLLQRYTATTILVLLQEVAQFDGVKIDWNALAKETTTGISNAREFQVLWRHLSYRHMLPEKFDDGAHPLDDDSDLDSELEAFPSVTSEASSEAAACVKVLIASGKPSHPNSAAVEAPLTINIPNGQSFRATSENSQPAVMQGMNITVPVSIQKLSLPAASFGGGADVIDANGSGSGKFPPRRKRKPWSEAEDMELISAMQRFGEGNWANIVKGNFKGHRTASQLSQVIFHILTLDIPFYPCNILAAIDVCNVVKSLVWRLLYLGDGLISSWKWPRCINFLFRTAMDLAVNSSFTLSPVLADSAMRATPSEMLAAILTMICPKAHILSTLGLVLHPEYYLNIGRVHLSDDFDDLDSYKQRWAIIRKQRGNSNAGTISSGSQLSEAQRAACHAVKMALDSHPAAKSSVAYCSGNFSFLSRNVFHGLQCSGGIASNKSPNNCMLPAITMEASLIQHQSQQHPMMSTSSSTWPLRSTEKSQVMLTKTSAKSISSSDPVRAAAVAAGASIATQSDAALMLKAAHAKNAVHIMPTGNSSIKLSMDGGVSTQPEGTPNIRLISCGMATAPATSHPAASGPFLGLAKATSPSQVKASSSIAQHTQSVTSWSTLSEQTTNAEIPPKQNIVTFKEIKVSGSQEVASKQVQNDGAHVFVKEVSEQVLEAKAALTNQERSESQVAVAESCDASRKWTMNESDLAEFVGKHVEGSQNADDNKVTCTHIKETENKSAVQENGKNPSASKKQADLPSMLPNESCKK</sequence>
<dbReference type="EMBL" id="VDCV01000005">
    <property type="protein sequence ID" value="KAB5557044.1"/>
    <property type="molecule type" value="Genomic_DNA"/>
</dbReference>
<dbReference type="PANTHER" id="PTHR47206:SF1">
    <property type="entry name" value="HOMEODOMAIN-LIKE SUPERFAMILY PROTEIN"/>
    <property type="match status" value="1"/>
</dbReference>
<accession>A0A5N5MPM2</accession>
<evidence type="ECO:0000313" key="4">
    <source>
        <dbReference type="Proteomes" id="UP000326939"/>
    </source>
</evidence>
<proteinExistence type="predicted"/>
<dbReference type="Proteomes" id="UP000326939">
    <property type="component" value="Chromosome 5"/>
</dbReference>
<comment type="caution">
    <text evidence="3">The sequence shown here is derived from an EMBL/GenBank/DDBJ whole genome shotgun (WGS) entry which is preliminary data.</text>
</comment>
<dbReference type="SUPFAM" id="SSF46689">
    <property type="entry name" value="Homeodomain-like"/>
    <property type="match status" value="1"/>
</dbReference>
<protein>
    <recommendedName>
        <fullName evidence="2">Myb-like domain-containing protein</fullName>
    </recommendedName>
</protein>
<dbReference type="CDD" id="cd11660">
    <property type="entry name" value="SANT_TRF"/>
    <property type="match status" value="1"/>
</dbReference>
<organism evidence="3 4">
    <name type="scientific">Salix brachista</name>
    <dbReference type="NCBI Taxonomy" id="2182728"/>
    <lineage>
        <taxon>Eukaryota</taxon>
        <taxon>Viridiplantae</taxon>
        <taxon>Streptophyta</taxon>
        <taxon>Embryophyta</taxon>
        <taxon>Tracheophyta</taxon>
        <taxon>Spermatophyta</taxon>
        <taxon>Magnoliopsida</taxon>
        <taxon>eudicotyledons</taxon>
        <taxon>Gunneridae</taxon>
        <taxon>Pentapetalae</taxon>
        <taxon>rosids</taxon>
        <taxon>fabids</taxon>
        <taxon>Malpighiales</taxon>
        <taxon>Salicaceae</taxon>
        <taxon>Saliceae</taxon>
        <taxon>Salix</taxon>
    </lineage>
</organism>
<dbReference type="PANTHER" id="PTHR47206">
    <property type="entry name" value="HOMEODOMAIN-LIKE SUPERFAMILY PROTEIN"/>
    <property type="match status" value="1"/>
</dbReference>
<keyword evidence="4" id="KW-1185">Reference proteome</keyword>
<evidence type="ECO:0000256" key="1">
    <source>
        <dbReference type="SAM" id="MobiDB-lite"/>
    </source>
</evidence>
<evidence type="ECO:0000313" key="3">
    <source>
        <dbReference type="EMBL" id="KAB5557044.1"/>
    </source>
</evidence>
<dbReference type="InterPro" id="IPR001005">
    <property type="entry name" value="SANT/Myb"/>
</dbReference>
<dbReference type="Gene3D" id="1.10.10.60">
    <property type="entry name" value="Homeodomain-like"/>
    <property type="match status" value="1"/>
</dbReference>
<gene>
    <name evidence="3" type="ORF">DKX38_007953</name>
</gene>
<evidence type="ECO:0000259" key="2">
    <source>
        <dbReference type="PROSITE" id="PS50090"/>
    </source>
</evidence>
<reference evidence="4" key="1">
    <citation type="journal article" date="2019" name="Gigascience">
        <title>De novo genome assembly of the endangered Acer yangbiense, a plant species with extremely small populations endemic to Yunnan Province, China.</title>
        <authorList>
            <person name="Yang J."/>
            <person name="Wariss H.M."/>
            <person name="Tao L."/>
            <person name="Zhang R."/>
            <person name="Yun Q."/>
            <person name="Hollingsworth P."/>
            <person name="Dao Z."/>
            <person name="Luo G."/>
            <person name="Guo H."/>
            <person name="Ma Y."/>
            <person name="Sun W."/>
        </authorList>
    </citation>
    <scope>NUCLEOTIDE SEQUENCE [LARGE SCALE GENOMIC DNA]</scope>
    <source>
        <strain evidence="4">cv. br00</strain>
    </source>
</reference>
<dbReference type="PROSITE" id="PS50090">
    <property type="entry name" value="MYB_LIKE"/>
    <property type="match status" value="1"/>
</dbReference>
<feature type="region of interest" description="Disordered" evidence="1">
    <location>
        <begin position="738"/>
        <end position="770"/>
    </location>
</feature>
<feature type="compositionally biased region" description="Polar residues" evidence="1">
    <location>
        <begin position="740"/>
        <end position="754"/>
    </location>
</feature>